<reference evidence="1 2" key="1">
    <citation type="submission" date="2018-11" db="EMBL/GenBank/DDBJ databases">
        <authorList>
            <consortium name="Pathogen Informatics"/>
        </authorList>
    </citation>
    <scope>NUCLEOTIDE SEQUENCE [LARGE SCALE GENOMIC DNA]</scope>
    <source>
        <strain evidence="1 2">Egypt</strain>
    </source>
</reference>
<sequence>MFYWNHRNRVEYVSVLGLPGPTDNVHELLARVCATNSFFLPSDRNQPWRHPSWSATEIESLSDSKLRTLPRPDVKRAAAHVLRMFNKGAMGRATFLPSDEEAASMDTVPLEQLNQADKDPLNIDLGDPPEEWSKWFAYMGLKTVELISRYESLPAGID</sequence>
<dbReference type="AlphaFoldDB" id="A0A3P8IUJ1"/>
<evidence type="ECO:0000313" key="1">
    <source>
        <dbReference type="EMBL" id="VDP91955.1"/>
    </source>
</evidence>
<protein>
    <submittedName>
        <fullName evidence="1">Uncharacterized protein</fullName>
    </submittedName>
</protein>
<organism evidence="1 2">
    <name type="scientific">Echinostoma caproni</name>
    <dbReference type="NCBI Taxonomy" id="27848"/>
    <lineage>
        <taxon>Eukaryota</taxon>
        <taxon>Metazoa</taxon>
        <taxon>Spiralia</taxon>
        <taxon>Lophotrochozoa</taxon>
        <taxon>Platyhelminthes</taxon>
        <taxon>Trematoda</taxon>
        <taxon>Digenea</taxon>
        <taxon>Plagiorchiida</taxon>
        <taxon>Echinostomata</taxon>
        <taxon>Echinostomatoidea</taxon>
        <taxon>Echinostomatidae</taxon>
        <taxon>Echinostoma</taxon>
    </lineage>
</organism>
<name>A0A3P8IUJ1_9TREM</name>
<dbReference type="OrthoDB" id="269151at2759"/>
<accession>A0A3P8IUJ1</accession>
<evidence type="ECO:0000313" key="2">
    <source>
        <dbReference type="Proteomes" id="UP000272942"/>
    </source>
</evidence>
<dbReference type="Proteomes" id="UP000272942">
    <property type="component" value="Unassembled WGS sequence"/>
</dbReference>
<dbReference type="EMBL" id="UZAN01058250">
    <property type="protein sequence ID" value="VDP91955.1"/>
    <property type="molecule type" value="Genomic_DNA"/>
</dbReference>
<proteinExistence type="predicted"/>
<keyword evidence="2" id="KW-1185">Reference proteome</keyword>
<gene>
    <name evidence="1" type="ORF">ECPE_LOCUS14683</name>
</gene>